<dbReference type="SUPFAM" id="SSF55486">
    <property type="entry name" value="Metalloproteases ('zincins'), catalytic domain"/>
    <property type="match status" value="1"/>
</dbReference>
<evidence type="ECO:0000256" key="8">
    <source>
        <dbReference type="SAM" id="MobiDB-lite"/>
    </source>
</evidence>
<keyword evidence="12" id="KW-1185">Reference proteome</keyword>
<dbReference type="GO" id="GO:0006508">
    <property type="term" value="P:proteolysis"/>
    <property type="evidence" value="ECO:0007669"/>
    <property type="project" value="UniProtKB-KW"/>
</dbReference>
<dbReference type="InterPro" id="IPR024079">
    <property type="entry name" value="MetalloPept_cat_dom_sf"/>
</dbReference>
<comment type="caution">
    <text evidence="11">The sequence shown here is derived from an EMBL/GenBank/DDBJ whole genome shotgun (WGS) entry which is preliminary data.</text>
</comment>
<accession>A0A6L2PFY0</accession>
<sequence length="459" mass="51373">MELKKCVTLSLKISCLLSVLTPLTGNPLKGKFHPIGPGTDAGLYNEGFFEGDIVPRMDGKNAVVDRDLLWPYGTIIYKTEDDVVGRTGNGEQRLSLGQRCWYLGIVIHELGHAVGFWHEMNRPDRDNWIYVYWNNIISGFASAFAKHDASTVATLGENFDYKSVMMYDEYAFSKDGVSPTLQAKKPGVVIGPIWKKPGLSASDIRRIEKLYKCKGNNPKAGFPYNEVCNFNQDTCGFKNGGSSVWNWRTVNSSDGYVYASFEKAGVTPGYFMSVNFHGISEHDNRGPMGCIRFWYLLQGDCRMHLKLSQAYLNSATQLFYDPETMYDLWENETVTGQWTHKEVTLYVTRPFKLIFQSGFNQACTHGNIALDDIEVFYTPCETTGTTQYQPHTPVVSSTTKTSEDTTRSSCVTDMPVPTATKDPTPLPVSQTMNPSITAKPPLPDFTIFPLDFLKPSTVA</sequence>
<dbReference type="PRINTS" id="PR00480">
    <property type="entry name" value="ASTACIN"/>
</dbReference>
<dbReference type="GO" id="GO:0016020">
    <property type="term" value="C:membrane"/>
    <property type="evidence" value="ECO:0007669"/>
    <property type="project" value="InterPro"/>
</dbReference>
<proteinExistence type="predicted"/>
<keyword evidence="7" id="KW-0732">Signal</keyword>
<dbReference type="PROSITE" id="PS50060">
    <property type="entry name" value="MAM_2"/>
    <property type="match status" value="1"/>
</dbReference>
<feature type="compositionally biased region" description="Polar residues" evidence="8">
    <location>
        <begin position="387"/>
        <end position="400"/>
    </location>
</feature>
<comment type="cofactor">
    <cofactor evidence="6 7">
        <name>Zn(2+)</name>
        <dbReference type="ChEBI" id="CHEBI:29105"/>
    </cofactor>
    <text evidence="6 7">Binds 1 zinc ion per subunit.</text>
</comment>
<name>A0A6L2PFY0_COPFO</name>
<dbReference type="GO" id="GO:0004222">
    <property type="term" value="F:metalloendopeptidase activity"/>
    <property type="evidence" value="ECO:0007669"/>
    <property type="project" value="UniProtKB-UniRule"/>
</dbReference>
<dbReference type="Gene3D" id="2.60.120.200">
    <property type="match status" value="1"/>
</dbReference>
<feature type="domain" description="Peptidase M12A" evidence="10">
    <location>
        <begin position="84"/>
        <end position="214"/>
    </location>
</feature>
<dbReference type="Pfam" id="PF01400">
    <property type="entry name" value="Astacin"/>
    <property type="match status" value="1"/>
</dbReference>
<dbReference type="SMART" id="SM00137">
    <property type="entry name" value="MAM"/>
    <property type="match status" value="1"/>
</dbReference>
<dbReference type="InterPro" id="IPR001506">
    <property type="entry name" value="Peptidase_M12A"/>
</dbReference>
<protein>
    <recommendedName>
        <fullName evidence="7">Metalloendopeptidase</fullName>
        <ecNumber evidence="7">3.4.24.-</ecNumber>
    </recommendedName>
</protein>
<keyword evidence="5 6" id="KW-0482">Metalloprotease</keyword>
<dbReference type="EC" id="3.4.24.-" evidence="7"/>
<evidence type="ECO:0000313" key="12">
    <source>
        <dbReference type="Proteomes" id="UP000502823"/>
    </source>
</evidence>
<evidence type="ECO:0000259" key="10">
    <source>
        <dbReference type="PROSITE" id="PS51864"/>
    </source>
</evidence>
<dbReference type="InterPro" id="IPR013320">
    <property type="entry name" value="ConA-like_dom_sf"/>
</dbReference>
<feature type="active site" evidence="6">
    <location>
        <position position="109"/>
    </location>
</feature>
<dbReference type="InterPro" id="IPR006026">
    <property type="entry name" value="Peptidase_Metallo"/>
</dbReference>
<feature type="binding site" evidence="6">
    <location>
        <position position="108"/>
    </location>
    <ligand>
        <name>Zn(2+)</name>
        <dbReference type="ChEBI" id="CHEBI:29105"/>
        <note>catalytic</note>
    </ligand>
</feature>
<evidence type="ECO:0000256" key="3">
    <source>
        <dbReference type="ARBA" id="ARBA00022801"/>
    </source>
</evidence>
<dbReference type="PROSITE" id="PS51864">
    <property type="entry name" value="ASTACIN"/>
    <property type="match status" value="1"/>
</dbReference>
<dbReference type="Gene3D" id="3.40.390.10">
    <property type="entry name" value="Collagenase (Catalytic Domain)"/>
    <property type="match status" value="1"/>
</dbReference>
<evidence type="ECO:0000256" key="5">
    <source>
        <dbReference type="ARBA" id="ARBA00023049"/>
    </source>
</evidence>
<evidence type="ECO:0000256" key="4">
    <source>
        <dbReference type="ARBA" id="ARBA00022833"/>
    </source>
</evidence>
<dbReference type="InterPro" id="IPR000998">
    <property type="entry name" value="MAM_dom"/>
</dbReference>
<evidence type="ECO:0000256" key="2">
    <source>
        <dbReference type="ARBA" id="ARBA00022723"/>
    </source>
</evidence>
<dbReference type="EMBL" id="BLKM01003645">
    <property type="protein sequence ID" value="GFG29318.1"/>
    <property type="molecule type" value="Genomic_DNA"/>
</dbReference>
<gene>
    <name evidence="11" type="ORF">Cfor_07324</name>
</gene>
<dbReference type="Proteomes" id="UP000502823">
    <property type="component" value="Unassembled WGS sequence"/>
</dbReference>
<dbReference type="PANTHER" id="PTHR10127">
    <property type="entry name" value="DISCOIDIN, CUB, EGF, LAMININ , AND ZINC METALLOPROTEASE DOMAIN CONTAINING"/>
    <property type="match status" value="1"/>
</dbReference>
<dbReference type="InParanoid" id="A0A6L2PFY0"/>
<feature type="chain" id="PRO_5027145649" description="Metalloendopeptidase" evidence="7">
    <location>
        <begin position="26"/>
        <end position="459"/>
    </location>
</feature>
<dbReference type="SUPFAM" id="SSF49899">
    <property type="entry name" value="Concanavalin A-like lectins/glucanases"/>
    <property type="match status" value="1"/>
</dbReference>
<organism evidence="11 12">
    <name type="scientific">Coptotermes formosanus</name>
    <name type="common">Formosan subterranean termite</name>
    <dbReference type="NCBI Taxonomy" id="36987"/>
    <lineage>
        <taxon>Eukaryota</taxon>
        <taxon>Metazoa</taxon>
        <taxon>Ecdysozoa</taxon>
        <taxon>Arthropoda</taxon>
        <taxon>Hexapoda</taxon>
        <taxon>Insecta</taxon>
        <taxon>Pterygota</taxon>
        <taxon>Neoptera</taxon>
        <taxon>Polyneoptera</taxon>
        <taxon>Dictyoptera</taxon>
        <taxon>Blattodea</taxon>
        <taxon>Blattoidea</taxon>
        <taxon>Termitoidae</taxon>
        <taxon>Rhinotermitidae</taxon>
        <taxon>Coptotermes</taxon>
    </lineage>
</organism>
<reference evidence="12" key="1">
    <citation type="submission" date="2020-01" db="EMBL/GenBank/DDBJ databases">
        <title>Draft genome sequence of the Termite Coptotermes fromosanus.</title>
        <authorList>
            <person name="Itakura S."/>
            <person name="Yosikawa Y."/>
            <person name="Umezawa K."/>
        </authorList>
    </citation>
    <scope>NUCLEOTIDE SEQUENCE [LARGE SCALE GENOMIC DNA]</scope>
</reference>
<keyword evidence="4 6" id="KW-0862">Zinc</keyword>
<dbReference type="Pfam" id="PF00629">
    <property type="entry name" value="MAM"/>
    <property type="match status" value="1"/>
</dbReference>
<feature type="binding site" evidence="6">
    <location>
        <position position="118"/>
    </location>
    <ligand>
        <name>Zn(2+)</name>
        <dbReference type="ChEBI" id="CHEBI:29105"/>
        <note>catalytic</note>
    </ligand>
</feature>
<feature type="domain" description="MAM" evidence="9">
    <location>
        <begin position="226"/>
        <end position="382"/>
    </location>
</feature>
<keyword evidence="2 6" id="KW-0479">Metal-binding</keyword>
<keyword evidence="3 6" id="KW-0378">Hydrolase</keyword>
<comment type="caution">
    <text evidence="6">Lacks conserved residue(s) required for the propagation of feature annotation.</text>
</comment>
<evidence type="ECO:0000256" key="1">
    <source>
        <dbReference type="ARBA" id="ARBA00022670"/>
    </source>
</evidence>
<feature type="region of interest" description="Disordered" evidence="8">
    <location>
        <begin position="387"/>
        <end position="435"/>
    </location>
</feature>
<dbReference type="OrthoDB" id="431034at2759"/>
<dbReference type="AlphaFoldDB" id="A0A6L2PFY0"/>
<dbReference type="SMART" id="SM00235">
    <property type="entry name" value="ZnMc"/>
    <property type="match status" value="1"/>
</dbReference>
<evidence type="ECO:0000259" key="9">
    <source>
        <dbReference type="PROSITE" id="PS50060"/>
    </source>
</evidence>
<dbReference type="PANTHER" id="PTHR10127:SF780">
    <property type="entry name" value="METALLOENDOPEPTIDASE"/>
    <property type="match status" value="1"/>
</dbReference>
<keyword evidence="1 6" id="KW-0645">Protease</keyword>
<dbReference type="GO" id="GO:0008270">
    <property type="term" value="F:zinc ion binding"/>
    <property type="evidence" value="ECO:0007669"/>
    <property type="project" value="UniProtKB-UniRule"/>
</dbReference>
<feature type="signal peptide" evidence="7">
    <location>
        <begin position="1"/>
        <end position="25"/>
    </location>
</feature>
<evidence type="ECO:0000256" key="7">
    <source>
        <dbReference type="RuleBase" id="RU361183"/>
    </source>
</evidence>
<evidence type="ECO:0000313" key="11">
    <source>
        <dbReference type="EMBL" id="GFG29318.1"/>
    </source>
</evidence>
<feature type="binding site" evidence="6">
    <location>
        <position position="112"/>
    </location>
    <ligand>
        <name>Zn(2+)</name>
        <dbReference type="ChEBI" id="CHEBI:29105"/>
        <note>catalytic</note>
    </ligand>
</feature>
<evidence type="ECO:0000256" key="6">
    <source>
        <dbReference type="PROSITE-ProRule" id="PRU01211"/>
    </source>
</evidence>